<evidence type="ECO:0000259" key="1">
    <source>
        <dbReference type="Pfam" id="PF01636"/>
    </source>
</evidence>
<name>A0A2V1DZE5_9PLEO</name>
<dbReference type="Pfam" id="PF01636">
    <property type="entry name" value="APH"/>
    <property type="match status" value="1"/>
</dbReference>
<sequence length="380" mass="42269">MASLSQPDLTNEVGLSKYLTAKSISHTNVTLLTGGTANYVYRVTSSSSPSSEPFLSQKKTVIYKHAAPYLHSNPSFAFDSKRMDYENHVLTIVPELMRPYLERVQSNVHAVKRYSYDEERRLLCLEDGGEMELKKAYVNLTLDVAEIGAQLGSWLVVLHTSTKGTSLSLTASAGEDEEYLKANNSIGVAIYRHSYANLAAAFTEYGHDVELAKRVNEEFGSRLATDNECVCHGDFWPGNVLVKCNDERRDAVNLTIVDWEMSRRGTSATDVGQFAAEAFLLDRFRGVKGLLGAFLDAYLSSRDFENEEAAKEWAKRVVVHWAVHIAFWPTRVEWADRAGTQSLVDMGAMALKAVLGGDGVQLRDCELLRRAGKKLTRLLA</sequence>
<protein>
    <recommendedName>
        <fullName evidence="1">Aminoglycoside phosphotransferase domain-containing protein</fullName>
    </recommendedName>
</protein>
<dbReference type="Gene3D" id="3.90.1200.10">
    <property type="match status" value="1"/>
</dbReference>
<dbReference type="InterPro" id="IPR002575">
    <property type="entry name" value="Aminoglycoside_PTrfase"/>
</dbReference>
<organism evidence="2 3">
    <name type="scientific">Periconia macrospinosa</name>
    <dbReference type="NCBI Taxonomy" id="97972"/>
    <lineage>
        <taxon>Eukaryota</taxon>
        <taxon>Fungi</taxon>
        <taxon>Dikarya</taxon>
        <taxon>Ascomycota</taxon>
        <taxon>Pezizomycotina</taxon>
        <taxon>Dothideomycetes</taxon>
        <taxon>Pleosporomycetidae</taxon>
        <taxon>Pleosporales</taxon>
        <taxon>Massarineae</taxon>
        <taxon>Periconiaceae</taxon>
        <taxon>Periconia</taxon>
    </lineage>
</organism>
<evidence type="ECO:0000313" key="2">
    <source>
        <dbReference type="EMBL" id="PVI02754.1"/>
    </source>
</evidence>
<accession>A0A2V1DZE5</accession>
<dbReference type="EMBL" id="KZ805339">
    <property type="protein sequence ID" value="PVI02754.1"/>
    <property type="molecule type" value="Genomic_DNA"/>
</dbReference>
<dbReference type="Proteomes" id="UP000244855">
    <property type="component" value="Unassembled WGS sequence"/>
</dbReference>
<dbReference type="InterPro" id="IPR011009">
    <property type="entry name" value="Kinase-like_dom_sf"/>
</dbReference>
<feature type="domain" description="Aminoglycoside phosphotransferase" evidence="1">
    <location>
        <begin position="108"/>
        <end position="305"/>
    </location>
</feature>
<gene>
    <name evidence="2" type="ORF">DM02DRAFT_612726</name>
</gene>
<dbReference type="STRING" id="97972.A0A2V1DZE5"/>
<proteinExistence type="predicted"/>
<keyword evidence="3" id="KW-1185">Reference proteome</keyword>
<dbReference type="Gene3D" id="3.30.200.20">
    <property type="entry name" value="Phosphorylase Kinase, domain 1"/>
    <property type="match status" value="1"/>
</dbReference>
<reference evidence="2 3" key="1">
    <citation type="journal article" date="2018" name="Sci. Rep.">
        <title>Comparative genomics provides insights into the lifestyle and reveals functional heterogeneity of dark septate endophytic fungi.</title>
        <authorList>
            <person name="Knapp D.G."/>
            <person name="Nemeth J.B."/>
            <person name="Barry K."/>
            <person name="Hainaut M."/>
            <person name="Henrissat B."/>
            <person name="Johnson J."/>
            <person name="Kuo A."/>
            <person name="Lim J.H.P."/>
            <person name="Lipzen A."/>
            <person name="Nolan M."/>
            <person name="Ohm R.A."/>
            <person name="Tamas L."/>
            <person name="Grigoriev I.V."/>
            <person name="Spatafora J.W."/>
            <person name="Nagy L.G."/>
            <person name="Kovacs G.M."/>
        </authorList>
    </citation>
    <scope>NUCLEOTIDE SEQUENCE [LARGE SCALE GENOMIC DNA]</scope>
    <source>
        <strain evidence="2 3">DSE2036</strain>
    </source>
</reference>
<dbReference type="AlphaFoldDB" id="A0A2V1DZE5"/>
<dbReference type="OrthoDB" id="25129at2759"/>
<evidence type="ECO:0000313" key="3">
    <source>
        <dbReference type="Proteomes" id="UP000244855"/>
    </source>
</evidence>
<dbReference type="SUPFAM" id="SSF56112">
    <property type="entry name" value="Protein kinase-like (PK-like)"/>
    <property type="match status" value="1"/>
</dbReference>